<dbReference type="AlphaFoldDB" id="A0A327L0N6"/>
<feature type="transmembrane region" description="Helical" evidence="1">
    <location>
        <begin position="6"/>
        <end position="25"/>
    </location>
</feature>
<dbReference type="InterPro" id="IPR000073">
    <property type="entry name" value="AB_hydrolase_1"/>
</dbReference>
<dbReference type="Gene3D" id="3.40.50.1820">
    <property type="entry name" value="alpha/beta hydrolase"/>
    <property type="match status" value="1"/>
</dbReference>
<dbReference type="SUPFAM" id="SSF53474">
    <property type="entry name" value="alpha/beta-Hydrolases"/>
    <property type="match status" value="1"/>
</dbReference>
<protein>
    <submittedName>
        <fullName evidence="3">Alpha/beta hydrolase</fullName>
    </submittedName>
</protein>
<dbReference type="InterPro" id="IPR029058">
    <property type="entry name" value="AB_hydrolase_fold"/>
</dbReference>
<reference evidence="3 4" key="1">
    <citation type="submission" date="2017-07" db="EMBL/GenBank/DDBJ databases">
        <title>Draft Genome Sequences of Select Purple Nonsulfur Bacteria.</title>
        <authorList>
            <person name="Lasarre B."/>
            <person name="Mckinlay J.B."/>
        </authorList>
    </citation>
    <scope>NUCLEOTIDE SEQUENCE [LARGE SCALE GENOMIC DNA]</scope>
    <source>
        <strain evidence="3 4">DSM 5909</strain>
    </source>
</reference>
<dbReference type="PANTHER" id="PTHR12277:SF81">
    <property type="entry name" value="PROTEIN ABHD13"/>
    <property type="match status" value="1"/>
</dbReference>
<feature type="domain" description="AB hydrolase-1" evidence="2">
    <location>
        <begin position="73"/>
        <end position="177"/>
    </location>
</feature>
<dbReference type="PANTHER" id="PTHR12277">
    <property type="entry name" value="ALPHA/BETA HYDROLASE DOMAIN-CONTAINING PROTEIN"/>
    <property type="match status" value="1"/>
</dbReference>
<sequence>MTVVVRLAIAAAVVYAGVVLALYVAQRSLMYLPETRRTAPAAAGLPEAEEIEFVTADGERLLAWHIAPRESRPVILYLHGNGGALRHRARRFAALARDGFGLLAVSYRGFGGSTGSPTETGLLADADAAYAFLTARYGAGRIVVYGESLGTGVAVALAASRPVARVILMAPYTSTADVARLAYPFVPIGMLMKDQYRSDQRAAAVAAPTLILHGTADTVIPIAFGEQLYALLHAPKRFVRFPGGAHEDLDDFGARDAVRDFLAGAPDQAE</sequence>
<keyword evidence="1" id="KW-1133">Transmembrane helix</keyword>
<keyword evidence="1" id="KW-0472">Membrane</keyword>
<dbReference type="OrthoDB" id="9798884at2"/>
<dbReference type="RefSeq" id="WP_111419644.1">
    <property type="nucleotide sequence ID" value="NZ_NPEX01000085.1"/>
</dbReference>
<name>A0A327L0N6_9BRAD</name>
<keyword evidence="3" id="KW-0378">Hydrolase</keyword>
<dbReference type="Proteomes" id="UP000249130">
    <property type="component" value="Unassembled WGS sequence"/>
</dbReference>
<evidence type="ECO:0000313" key="4">
    <source>
        <dbReference type="Proteomes" id="UP000249130"/>
    </source>
</evidence>
<comment type="caution">
    <text evidence="3">The sequence shown here is derived from an EMBL/GenBank/DDBJ whole genome shotgun (WGS) entry which is preliminary data.</text>
</comment>
<dbReference type="Pfam" id="PF00561">
    <property type="entry name" value="Abhydrolase_1"/>
    <property type="match status" value="1"/>
</dbReference>
<gene>
    <name evidence="3" type="ORF">CH341_13995</name>
</gene>
<dbReference type="GO" id="GO:0016787">
    <property type="term" value="F:hydrolase activity"/>
    <property type="evidence" value="ECO:0007669"/>
    <property type="project" value="UniProtKB-KW"/>
</dbReference>
<evidence type="ECO:0000313" key="3">
    <source>
        <dbReference type="EMBL" id="RAI43505.1"/>
    </source>
</evidence>
<organism evidence="3 4">
    <name type="scientific">Rhodoplanes roseus</name>
    <dbReference type="NCBI Taxonomy" id="29409"/>
    <lineage>
        <taxon>Bacteria</taxon>
        <taxon>Pseudomonadati</taxon>
        <taxon>Pseudomonadota</taxon>
        <taxon>Alphaproteobacteria</taxon>
        <taxon>Hyphomicrobiales</taxon>
        <taxon>Nitrobacteraceae</taxon>
        <taxon>Rhodoplanes</taxon>
    </lineage>
</organism>
<keyword evidence="4" id="KW-1185">Reference proteome</keyword>
<dbReference type="EMBL" id="NPEX01000085">
    <property type="protein sequence ID" value="RAI43505.1"/>
    <property type="molecule type" value="Genomic_DNA"/>
</dbReference>
<keyword evidence="1" id="KW-0812">Transmembrane</keyword>
<proteinExistence type="predicted"/>
<evidence type="ECO:0000256" key="1">
    <source>
        <dbReference type="SAM" id="Phobius"/>
    </source>
</evidence>
<evidence type="ECO:0000259" key="2">
    <source>
        <dbReference type="Pfam" id="PF00561"/>
    </source>
</evidence>
<accession>A0A327L0N6</accession>